<dbReference type="InParanoid" id="B7GDX1"/>
<evidence type="ECO:0000313" key="5">
    <source>
        <dbReference type="Proteomes" id="UP000000759"/>
    </source>
</evidence>
<dbReference type="EMBL" id="CM000631">
    <property type="protein sequence ID" value="EEC43153.1"/>
    <property type="molecule type" value="Genomic_DNA"/>
</dbReference>
<name>B7GDX1_PHATC</name>
<feature type="region of interest" description="Disordered" evidence="3">
    <location>
        <begin position="1"/>
        <end position="72"/>
    </location>
</feature>
<dbReference type="InterPro" id="IPR050985">
    <property type="entry name" value="Alpha-glycosidase_related"/>
</dbReference>
<dbReference type="PANTHER" id="PTHR43053:SF3">
    <property type="entry name" value="ALPHA-GALACTOSIDASE C-RELATED"/>
    <property type="match status" value="1"/>
</dbReference>
<dbReference type="eggNOG" id="ENOG502S56D">
    <property type="taxonomic scope" value="Eukaryota"/>
</dbReference>
<reference evidence="4 5" key="1">
    <citation type="journal article" date="2008" name="Nature">
        <title>The Phaeodactylum genome reveals the evolutionary history of diatom genomes.</title>
        <authorList>
            <person name="Bowler C."/>
            <person name="Allen A.E."/>
            <person name="Badger J.H."/>
            <person name="Grimwood J."/>
            <person name="Jabbari K."/>
            <person name="Kuo A."/>
            <person name="Maheswari U."/>
            <person name="Martens C."/>
            <person name="Maumus F."/>
            <person name="Otillar R.P."/>
            <person name="Rayko E."/>
            <person name="Salamov A."/>
            <person name="Vandepoele K."/>
            <person name="Beszteri B."/>
            <person name="Gruber A."/>
            <person name="Heijde M."/>
            <person name="Katinka M."/>
            <person name="Mock T."/>
            <person name="Valentin K."/>
            <person name="Verret F."/>
            <person name="Berges J.A."/>
            <person name="Brownlee C."/>
            <person name="Cadoret J.P."/>
            <person name="Chiovitti A."/>
            <person name="Choi C.J."/>
            <person name="Coesel S."/>
            <person name="De Martino A."/>
            <person name="Detter J.C."/>
            <person name="Durkin C."/>
            <person name="Falciatore A."/>
            <person name="Fournet J."/>
            <person name="Haruta M."/>
            <person name="Huysman M.J."/>
            <person name="Jenkins B.D."/>
            <person name="Jiroutova K."/>
            <person name="Jorgensen R.E."/>
            <person name="Joubert Y."/>
            <person name="Kaplan A."/>
            <person name="Kroger N."/>
            <person name="Kroth P.G."/>
            <person name="La Roche J."/>
            <person name="Lindquist E."/>
            <person name="Lommer M."/>
            <person name="Martin-Jezequel V."/>
            <person name="Lopez P.J."/>
            <person name="Lucas S."/>
            <person name="Mangogna M."/>
            <person name="McGinnis K."/>
            <person name="Medlin L.K."/>
            <person name="Montsant A."/>
            <person name="Oudot-Le Secq M.P."/>
            <person name="Napoli C."/>
            <person name="Obornik M."/>
            <person name="Parker M.S."/>
            <person name="Petit J.L."/>
            <person name="Porcel B.M."/>
            <person name="Poulsen N."/>
            <person name="Robison M."/>
            <person name="Rychlewski L."/>
            <person name="Rynearson T.A."/>
            <person name="Schmutz J."/>
            <person name="Shapiro H."/>
            <person name="Siaut M."/>
            <person name="Stanley M."/>
            <person name="Sussman M.R."/>
            <person name="Taylor A.R."/>
            <person name="Vardi A."/>
            <person name="von Dassow P."/>
            <person name="Vyverman W."/>
            <person name="Willis A."/>
            <person name="Wyrwicz L.S."/>
            <person name="Rokhsar D.S."/>
            <person name="Weissenbach J."/>
            <person name="Armbrust E.V."/>
            <person name="Green B.R."/>
            <person name="Van de Peer Y."/>
            <person name="Grigoriev I.V."/>
        </authorList>
    </citation>
    <scope>NUCLEOTIDE SEQUENCE [LARGE SCALE GENOMIC DNA]</scope>
    <source>
        <strain evidence="4 5">CCAP 1055/1</strain>
    </source>
</reference>
<dbReference type="AlphaFoldDB" id="B7GDX1"/>
<feature type="compositionally biased region" description="Low complexity" evidence="3">
    <location>
        <begin position="62"/>
        <end position="71"/>
    </location>
</feature>
<dbReference type="Pfam" id="PF02065">
    <property type="entry name" value="Melibiase"/>
    <property type="match status" value="1"/>
</dbReference>
<evidence type="ECO:0000256" key="1">
    <source>
        <dbReference type="ARBA" id="ARBA00022801"/>
    </source>
</evidence>
<evidence type="ECO:0000256" key="3">
    <source>
        <dbReference type="SAM" id="MobiDB-lite"/>
    </source>
</evidence>
<keyword evidence="5" id="KW-1185">Reference proteome</keyword>
<dbReference type="PANTHER" id="PTHR43053">
    <property type="entry name" value="GLYCOSIDASE FAMILY 31"/>
    <property type="match status" value="1"/>
</dbReference>
<dbReference type="InterPro" id="IPR002252">
    <property type="entry name" value="Glyco_hydro_36"/>
</dbReference>
<dbReference type="PaxDb" id="2850-Phatr50372"/>
<evidence type="ECO:0008006" key="6">
    <source>
        <dbReference type="Google" id="ProtNLM"/>
    </source>
</evidence>
<dbReference type="Proteomes" id="UP000000759">
    <property type="component" value="Chromosome 29"/>
</dbReference>
<dbReference type="STRING" id="556484.B7GDX1"/>
<accession>B7GDX1</accession>
<keyword evidence="1" id="KW-0378">Hydrolase</keyword>
<protein>
    <recommendedName>
        <fullName evidence="6">Alpha-galactosidase</fullName>
    </recommendedName>
</protein>
<gene>
    <name evidence="4" type="ORF">PHATRDRAFT_50372</name>
</gene>
<dbReference type="KEGG" id="pti:PHATRDRAFT_50372"/>
<dbReference type="GO" id="GO:0004557">
    <property type="term" value="F:alpha-galactosidase activity"/>
    <property type="evidence" value="ECO:0007669"/>
    <property type="project" value="InterPro"/>
</dbReference>
<dbReference type="GeneID" id="7199148"/>
<evidence type="ECO:0000313" key="4">
    <source>
        <dbReference type="EMBL" id="EEC43153.1"/>
    </source>
</evidence>
<dbReference type="RefSeq" id="XP_002185284.1">
    <property type="nucleotide sequence ID" value="XM_002185248.1"/>
</dbReference>
<feature type="compositionally biased region" description="Polar residues" evidence="3">
    <location>
        <begin position="48"/>
        <end position="61"/>
    </location>
</feature>
<dbReference type="SUPFAM" id="SSF51445">
    <property type="entry name" value="(Trans)glycosidases"/>
    <property type="match status" value="1"/>
</dbReference>
<dbReference type="InterPro" id="IPR017853">
    <property type="entry name" value="GH"/>
</dbReference>
<dbReference type="CDD" id="cd14791">
    <property type="entry name" value="GH36"/>
    <property type="match status" value="1"/>
</dbReference>
<dbReference type="OrthoDB" id="5795902at2759"/>
<evidence type="ECO:0000256" key="2">
    <source>
        <dbReference type="ARBA" id="ARBA00023295"/>
    </source>
</evidence>
<dbReference type="Gene3D" id="3.20.20.70">
    <property type="entry name" value="Aldolase class I"/>
    <property type="match status" value="1"/>
</dbReference>
<keyword evidence="2" id="KW-0326">Glycosidase</keyword>
<organism evidence="4 5">
    <name type="scientific">Phaeodactylum tricornutum (strain CCAP 1055/1)</name>
    <dbReference type="NCBI Taxonomy" id="556484"/>
    <lineage>
        <taxon>Eukaryota</taxon>
        <taxon>Sar</taxon>
        <taxon>Stramenopiles</taxon>
        <taxon>Ochrophyta</taxon>
        <taxon>Bacillariophyta</taxon>
        <taxon>Bacillariophyceae</taxon>
        <taxon>Bacillariophycidae</taxon>
        <taxon>Naviculales</taxon>
        <taxon>Phaeodactylaceae</taxon>
        <taxon>Phaeodactylum</taxon>
    </lineage>
</organism>
<reference evidence="5" key="2">
    <citation type="submission" date="2008-08" db="EMBL/GenBank/DDBJ databases">
        <authorList>
            <consortium name="Diatom Consortium"/>
            <person name="Grigoriev I."/>
            <person name="Grimwood J."/>
            <person name="Kuo A."/>
            <person name="Otillar R.P."/>
            <person name="Salamov A."/>
            <person name="Detter J.C."/>
            <person name="Lindquist E."/>
            <person name="Shapiro H."/>
            <person name="Lucas S."/>
            <person name="Glavina del Rio T."/>
            <person name="Pitluck S."/>
            <person name="Rokhsar D."/>
            <person name="Bowler C."/>
        </authorList>
    </citation>
    <scope>GENOME REANNOTATION</scope>
    <source>
        <strain evidence="5">CCAP 1055/1</strain>
    </source>
</reference>
<proteinExistence type="predicted"/>
<dbReference type="GO" id="GO:0016052">
    <property type="term" value="P:carbohydrate catabolic process"/>
    <property type="evidence" value="ECO:0007669"/>
    <property type="project" value="InterPro"/>
</dbReference>
<sequence length="1020" mass="112627">MTSGQTSMPGKEEDEEEWIFTLRIPSSSAKDAAGGVYELSQSQPPPTLSTHASSSGSFMNTNNSNDSVSVDETAEQEALLVAGAATQQIIRPPSQHSSANRNTDCATDIPSGWTWQSPYWSLQSDVVLQATYPCLPVIPDALQKAWEGHVHNMRQAHDSNLSNKNSSSHTASKSDTVAGPTIIFCLPTKQVDPPLLWKVEFGGASNMSQTPIALENLTVLDGQLQQFRNTVPSPTHIYIHGYQSWSFAGSIVKGQDQPQSAMPDFLSRAFNYGGSPPPVSDDVLTYVPPLSHNHIHRDNDGDAYTGPQSWKTHYQSDFFTCVTSDGTIPSFWTSRREKQFPFQALDETGGPGLVLGWLSQREQYGVIMADVDLRRYAMHVSGHGQIIWGRGSGSTTTNTIALETDWAYAQLIAPHSYDEEPMVHYLEAAAGYNQARPLRNGSLLTGWCSWYHFYENITAAWGDWDSVKPGAFPQGMAAVARDIVAQGGMRAGLWLAPYAADKHSRLVKTHPDWIIRNDSGIPANSSNCGKFFYGLDATNPAVRTYVYECIRRAVHSWGFDVLKIDFLYAACLEGNGKHDLSLSRAQTMDLAMQAIRDAAGPNVFLIGCGCPVGSGIGYVDGMRVSADTGPTWYPALPLPWWDHGTLPCLRSMVRNSMSRAPLGHRWWHNDPDCLLLGESTRLTDEEVASAASVVAMTCGMMLLSDDLTKVSVARTNILTKIFPMTGVTAVVLDLHSASDGLPSLLRLWCTDKYDLLDSFRERMVVSAQDHNAEATYFARQSSSYHPDKDQQHPIERQRSCIHVTKGLGTWTVVSVSNWSDRTAVVNLPPPALLPPPMTGWEQGDEEPESFLQTPEEVDCEQHGCHAFGFWSSKYTWLPNQKYNDNGQGPERILRRKLVAHETEIYHIKAVTPDAAQYVGSDLHFSCGHEVLYFRAQKNQVSVTLKTKYHRVGHIFLFLPCINTNSVKVTVNGEAGRWHAVGNVPNGHDNGHAQLIGRVFRVAVVVHANGRPQDGQVKVEF</sequence>
<dbReference type="InterPro" id="IPR013785">
    <property type="entry name" value="Aldolase_TIM"/>
</dbReference>